<protein>
    <recommendedName>
        <fullName evidence="4">TM2 domain-containing protein</fullName>
    </recommendedName>
</protein>
<feature type="transmembrane region" description="Helical" evidence="1">
    <location>
        <begin position="36"/>
        <end position="62"/>
    </location>
</feature>
<sequence>MTKQKRGFWLFIFSLIPGAGELYMGFRRQGISIMGVFWGIIALSTTLNIGILMLAIPVLWFYSFFNVHNLASLSEEEFYSLEDTYLFHLDELLRDKEGFLRKYQGFVSLVLILMGASMLWNIMRSIFYSFMPAFIIDILNGISNYLPKTIIAVGLVALGVYLVMGKKKELDMEDDDIY</sequence>
<evidence type="ECO:0008006" key="4">
    <source>
        <dbReference type="Google" id="ProtNLM"/>
    </source>
</evidence>
<keyword evidence="1" id="KW-0812">Transmembrane</keyword>
<dbReference type="AlphaFoldDB" id="A0A1M4WES5"/>
<dbReference type="Proteomes" id="UP000184245">
    <property type="component" value="Unassembled WGS sequence"/>
</dbReference>
<proteinExistence type="predicted"/>
<dbReference type="STRING" id="1122155.SAMN02745158_01583"/>
<feature type="transmembrane region" description="Helical" evidence="1">
    <location>
        <begin position="103"/>
        <end position="123"/>
    </location>
</feature>
<evidence type="ECO:0000313" key="2">
    <source>
        <dbReference type="EMBL" id="SHE79736.1"/>
    </source>
</evidence>
<dbReference type="OrthoDB" id="82335at2"/>
<organism evidence="2 3">
    <name type="scientific">Lactonifactor longoviformis DSM 17459</name>
    <dbReference type="NCBI Taxonomy" id="1122155"/>
    <lineage>
        <taxon>Bacteria</taxon>
        <taxon>Bacillati</taxon>
        <taxon>Bacillota</taxon>
        <taxon>Clostridia</taxon>
        <taxon>Eubacteriales</taxon>
        <taxon>Clostridiaceae</taxon>
        <taxon>Lactonifactor</taxon>
    </lineage>
</organism>
<keyword evidence="1" id="KW-1133">Transmembrane helix</keyword>
<dbReference type="RefSeq" id="WP_072850626.1">
    <property type="nucleotide sequence ID" value="NZ_FQVI01000006.1"/>
</dbReference>
<accession>A0A1M4WES5</accession>
<evidence type="ECO:0000256" key="1">
    <source>
        <dbReference type="SAM" id="Phobius"/>
    </source>
</evidence>
<keyword evidence="1" id="KW-0472">Membrane</keyword>
<dbReference type="EMBL" id="FQVI01000006">
    <property type="protein sequence ID" value="SHE79736.1"/>
    <property type="molecule type" value="Genomic_DNA"/>
</dbReference>
<keyword evidence="3" id="KW-1185">Reference proteome</keyword>
<evidence type="ECO:0000313" key="3">
    <source>
        <dbReference type="Proteomes" id="UP000184245"/>
    </source>
</evidence>
<feature type="transmembrane region" description="Helical" evidence="1">
    <location>
        <begin position="144"/>
        <end position="164"/>
    </location>
</feature>
<reference evidence="2 3" key="1">
    <citation type="submission" date="2016-11" db="EMBL/GenBank/DDBJ databases">
        <authorList>
            <person name="Jaros S."/>
            <person name="Januszkiewicz K."/>
            <person name="Wedrychowicz H."/>
        </authorList>
    </citation>
    <scope>NUCLEOTIDE SEQUENCE [LARGE SCALE GENOMIC DNA]</scope>
    <source>
        <strain evidence="2 3">DSM 17459</strain>
    </source>
</reference>
<gene>
    <name evidence="2" type="ORF">SAMN02745158_01583</name>
</gene>
<feature type="transmembrane region" description="Helical" evidence="1">
    <location>
        <begin position="6"/>
        <end position="24"/>
    </location>
</feature>
<name>A0A1M4WES5_9CLOT</name>